<dbReference type="AlphaFoldDB" id="A0A094PX22"/>
<dbReference type="GO" id="GO:0046933">
    <property type="term" value="F:proton-transporting ATP synthase activity, rotational mechanism"/>
    <property type="evidence" value="ECO:0007669"/>
    <property type="project" value="InterPro"/>
</dbReference>
<dbReference type="HAMAP" id="MF_01416">
    <property type="entry name" value="ATP_synth_delta_bact"/>
    <property type="match status" value="1"/>
</dbReference>
<evidence type="ECO:0000256" key="6">
    <source>
        <dbReference type="ARBA" id="ARBA00023310"/>
    </source>
</evidence>
<dbReference type="PRINTS" id="PR00125">
    <property type="entry name" value="ATPASEDELTA"/>
</dbReference>
<proteinExistence type="inferred from homology"/>
<keyword evidence="4" id="KW-0406">Ion transport</keyword>
<dbReference type="GO" id="GO:0016020">
    <property type="term" value="C:membrane"/>
    <property type="evidence" value="ECO:0007669"/>
    <property type="project" value="UniProtKB-SubCell"/>
</dbReference>
<evidence type="ECO:0000256" key="5">
    <source>
        <dbReference type="ARBA" id="ARBA00023136"/>
    </source>
</evidence>
<accession>A0A094PX22</accession>
<dbReference type="InterPro" id="IPR000711">
    <property type="entry name" value="ATPase_OSCP/dsu"/>
</dbReference>
<dbReference type="PANTHER" id="PTHR11910">
    <property type="entry name" value="ATP SYNTHASE DELTA CHAIN"/>
    <property type="match status" value="1"/>
</dbReference>
<comment type="caution">
    <text evidence="7">The sequence shown here is derived from an EMBL/GenBank/DDBJ whole genome shotgun (WGS) entry which is preliminary data.</text>
</comment>
<evidence type="ECO:0000256" key="3">
    <source>
        <dbReference type="ARBA" id="ARBA00022781"/>
    </source>
</evidence>
<evidence type="ECO:0008006" key="8">
    <source>
        <dbReference type="Google" id="ProtNLM"/>
    </source>
</evidence>
<name>A0A094PX22_9ZZZZ</name>
<evidence type="ECO:0000256" key="2">
    <source>
        <dbReference type="ARBA" id="ARBA00022448"/>
    </source>
</evidence>
<sequence>MSAFLGGSSRQSLVVARGALDVAVKGATGAAAATLSSELFTVTSTLHDSLSLRRAITDPARDEKAKATLVKELFKSLSAPAIELTVKVASLRWSNSGDLVQVFEQLAIEAQASAANIDGALDRVEDELFAAEQAVSGSPELRKALVTVGADSAKVGIIKDLFAKNGSPYTVALLGELVTTLRGRSIEVAFHDYKFALAARRNRVIALVRVAVALTDAQRDRLATSLTAQVGQPVRINIEVDPTVLGGVAIKFADELVDGTVVNRLASAGRSMARSN</sequence>
<dbReference type="NCBIfam" id="NF009967">
    <property type="entry name" value="PRK13430.1"/>
    <property type="match status" value="1"/>
</dbReference>
<protein>
    <recommendedName>
        <fullName evidence="8">ATP synthase subunit delta</fullName>
    </recommendedName>
</protein>
<dbReference type="Pfam" id="PF00213">
    <property type="entry name" value="OSCP"/>
    <property type="match status" value="1"/>
</dbReference>
<evidence type="ECO:0000256" key="4">
    <source>
        <dbReference type="ARBA" id="ARBA00023065"/>
    </source>
</evidence>
<keyword evidence="6" id="KW-0066">ATP synthesis</keyword>
<gene>
    <name evidence="7" type="ORF">GM50_20240</name>
</gene>
<keyword evidence="2" id="KW-0813">Transport</keyword>
<reference evidence="7" key="1">
    <citation type="submission" date="2014-05" db="EMBL/GenBank/DDBJ databases">
        <title>Key roles for freshwater Actinobacteria revealed by deep metagenomic sequencing.</title>
        <authorList>
            <person name="Ghai R."/>
            <person name="Mizuno C.M."/>
            <person name="Picazo A."/>
            <person name="Camacho A."/>
            <person name="Rodriguez-Valera F."/>
        </authorList>
    </citation>
    <scope>NUCLEOTIDE SEQUENCE</scope>
</reference>
<organism evidence="7">
    <name type="scientific">freshwater metagenome</name>
    <dbReference type="NCBI Taxonomy" id="449393"/>
    <lineage>
        <taxon>unclassified sequences</taxon>
        <taxon>metagenomes</taxon>
        <taxon>ecological metagenomes</taxon>
    </lineage>
</organism>
<evidence type="ECO:0000313" key="7">
    <source>
        <dbReference type="EMBL" id="KGA14274.1"/>
    </source>
</evidence>
<keyword evidence="3" id="KW-0375">Hydrogen ion transport</keyword>
<evidence type="ECO:0000256" key="1">
    <source>
        <dbReference type="ARBA" id="ARBA00004370"/>
    </source>
</evidence>
<dbReference type="EMBL" id="JNSK01000135">
    <property type="protein sequence ID" value="KGA14274.1"/>
    <property type="molecule type" value="Genomic_DNA"/>
</dbReference>
<keyword evidence="5" id="KW-0472">Membrane</keyword>
<comment type="subcellular location">
    <subcellularLocation>
        <location evidence="1">Membrane</location>
    </subcellularLocation>
</comment>